<evidence type="ECO:0000256" key="4">
    <source>
        <dbReference type="ARBA" id="ARBA00023163"/>
    </source>
</evidence>
<sequence>MPKVVDHDRRRRELAEAVLRVVVRRSVVGASVRAVATEAGWSTGALRYYFASQEELRAFAAETAWTRLRERVRARVEQLRSEPSSRELMARIVEELIPLDDERRQEYALWLALTEWERGRPAAERSAMWEAQRALYRAVVAVLTGSAGDTSFAELVGVAYVDEQVETWAEYLHVFVDGLASQAMNVPDDMPAERVRTLLRSFLAQIARSTAP</sequence>
<protein>
    <submittedName>
        <fullName evidence="7">TetR/AcrR family transcriptional regulator</fullName>
    </submittedName>
</protein>
<keyword evidence="4" id="KW-0804">Transcription</keyword>
<dbReference type="SUPFAM" id="SSF46689">
    <property type="entry name" value="Homeodomain-like"/>
    <property type="match status" value="1"/>
</dbReference>
<evidence type="ECO:0000259" key="6">
    <source>
        <dbReference type="PROSITE" id="PS50977"/>
    </source>
</evidence>
<keyword evidence="3 5" id="KW-0238">DNA-binding</keyword>
<proteinExistence type="predicted"/>
<dbReference type="RefSeq" id="WP_112257649.1">
    <property type="nucleotide sequence ID" value="NZ_QMIG01000004.1"/>
</dbReference>
<dbReference type="Proteomes" id="UP000250462">
    <property type="component" value="Unassembled WGS sequence"/>
</dbReference>
<keyword evidence="8" id="KW-1185">Reference proteome</keyword>
<feature type="domain" description="HTH tetR-type" evidence="6">
    <location>
        <begin position="8"/>
        <end position="68"/>
    </location>
</feature>
<name>A0A329QXK3_9ACTN</name>
<dbReference type="InterPro" id="IPR001647">
    <property type="entry name" value="HTH_TetR"/>
</dbReference>
<dbReference type="Pfam" id="PF13977">
    <property type="entry name" value="TetR_C_6"/>
    <property type="match status" value="1"/>
</dbReference>
<dbReference type="Gene3D" id="1.10.357.10">
    <property type="entry name" value="Tetracycline Repressor, domain 2"/>
    <property type="match status" value="1"/>
</dbReference>
<evidence type="ECO:0000256" key="2">
    <source>
        <dbReference type="ARBA" id="ARBA00023015"/>
    </source>
</evidence>
<dbReference type="AlphaFoldDB" id="A0A329QXK3"/>
<dbReference type="InterPro" id="IPR050109">
    <property type="entry name" value="HTH-type_TetR-like_transc_reg"/>
</dbReference>
<evidence type="ECO:0000313" key="7">
    <source>
        <dbReference type="EMBL" id="RAW16439.1"/>
    </source>
</evidence>
<dbReference type="InterPro" id="IPR009057">
    <property type="entry name" value="Homeodomain-like_sf"/>
</dbReference>
<dbReference type="EMBL" id="QMIG01000004">
    <property type="protein sequence ID" value="RAW16439.1"/>
    <property type="molecule type" value="Genomic_DNA"/>
</dbReference>
<dbReference type="InterPro" id="IPR039538">
    <property type="entry name" value="BetI_C"/>
</dbReference>
<keyword evidence="2" id="KW-0805">Transcription regulation</keyword>
<dbReference type="PANTHER" id="PTHR30055:SF234">
    <property type="entry name" value="HTH-TYPE TRANSCRIPTIONAL REGULATOR BETI"/>
    <property type="match status" value="1"/>
</dbReference>
<keyword evidence="1" id="KW-0678">Repressor</keyword>
<gene>
    <name evidence="7" type="ORF">DPM12_07390</name>
</gene>
<comment type="caution">
    <text evidence="7">The sequence shown here is derived from an EMBL/GenBank/DDBJ whole genome shotgun (WGS) entry which is preliminary data.</text>
</comment>
<evidence type="ECO:0000313" key="8">
    <source>
        <dbReference type="Proteomes" id="UP000250462"/>
    </source>
</evidence>
<dbReference type="InterPro" id="IPR036271">
    <property type="entry name" value="Tet_transcr_reg_TetR-rel_C_sf"/>
</dbReference>
<dbReference type="SUPFAM" id="SSF48498">
    <property type="entry name" value="Tetracyclin repressor-like, C-terminal domain"/>
    <property type="match status" value="1"/>
</dbReference>
<dbReference type="OrthoDB" id="9816296at2"/>
<feature type="DNA-binding region" description="H-T-H motif" evidence="5">
    <location>
        <begin position="31"/>
        <end position="50"/>
    </location>
</feature>
<accession>A0A329QXK3</accession>
<organism evidence="7 8">
    <name type="scientific">Phytoactinopolyspora halophila</name>
    <dbReference type="NCBI Taxonomy" id="1981511"/>
    <lineage>
        <taxon>Bacteria</taxon>
        <taxon>Bacillati</taxon>
        <taxon>Actinomycetota</taxon>
        <taxon>Actinomycetes</taxon>
        <taxon>Jiangellales</taxon>
        <taxon>Jiangellaceae</taxon>
        <taxon>Phytoactinopolyspora</taxon>
    </lineage>
</organism>
<reference evidence="7 8" key="1">
    <citation type="submission" date="2018-06" db="EMBL/GenBank/DDBJ databases">
        <title>Phytoactinopolyspora halophila sp. nov., a novel halophilic actinomycete isolated from a saline soil in China.</title>
        <authorList>
            <person name="Tang S.-K."/>
        </authorList>
    </citation>
    <scope>NUCLEOTIDE SEQUENCE [LARGE SCALE GENOMIC DNA]</scope>
    <source>
        <strain evidence="7 8">YIM 96934</strain>
    </source>
</reference>
<evidence type="ECO:0000256" key="1">
    <source>
        <dbReference type="ARBA" id="ARBA00022491"/>
    </source>
</evidence>
<dbReference type="GO" id="GO:0003700">
    <property type="term" value="F:DNA-binding transcription factor activity"/>
    <property type="evidence" value="ECO:0007669"/>
    <property type="project" value="TreeGrafter"/>
</dbReference>
<evidence type="ECO:0000256" key="5">
    <source>
        <dbReference type="PROSITE-ProRule" id="PRU00335"/>
    </source>
</evidence>
<dbReference type="PROSITE" id="PS50977">
    <property type="entry name" value="HTH_TETR_2"/>
    <property type="match status" value="1"/>
</dbReference>
<dbReference type="PANTHER" id="PTHR30055">
    <property type="entry name" value="HTH-TYPE TRANSCRIPTIONAL REGULATOR RUTR"/>
    <property type="match status" value="1"/>
</dbReference>
<dbReference type="GO" id="GO:0000976">
    <property type="term" value="F:transcription cis-regulatory region binding"/>
    <property type="evidence" value="ECO:0007669"/>
    <property type="project" value="TreeGrafter"/>
</dbReference>
<evidence type="ECO:0000256" key="3">
    <source>
        <dbReference type="ARBA" id="ARBA00023125"/>
    </source>
</evidence>